<protein>
    <submittedName>
        <fullName evidence="3">Internalin A</fullName>
    </submittedName>
</protein>
<keyword evidence="1" id="KW-0611">Plant defense</keyword>
<reference evidence="3 4" key="1">
    <citation type="submission" date="2019-04" db="EMBL/GenBank/DDBJ databases">
        <title>An improved genome assembly and genetic linkage map for asparagus bean, Vigna unguiculata ssp. sesquipedialis.</title>
        <authorList>
            <person name="Xia Q."/>
            <person name="Zhang R."/>
            <person name="Dong Y."/>
        </authorList>
    </citation>
    <scope>NUCLEOTIDE SEQUENCE [LARGE SCALE GENOMIC DNA]</scope>
    <source>
        <tissue evidence="3">Leaf</tissue>
    </source>
</reference>
<dbReference type="InterPro" id="IPR058546">
    <property type="entry name" value="RPS4B/Roq1-like_LRR"/>
</dbReference>
<gene>
    <name evidence="3" type="ORF">DEO72_LG3g3303</name>
</gene>
<sequence length="557" mass="64253">MTGEHLKSEQGRDESKFIEELVSKIFKKVSPKDLSRDEHIRFQHLTYMNISYCNMVTEFPDVSGAKNLRELRLDGCENLVTIHESVGLLGNLVFLSASECNLLTKFVPTMYLPSLEYLSINLCTKLAFFPEISGTMNSKLKINMLDTAIKKLPESIEKLTGLNSLEMTDCKELQHIPSTLFTLPNFVTLKVGGCRRLRESFTRIKGSHSVHPKLETLHFDNAYLSDDDVRMIMYHFPNLKELNISCNPVVHLPACIKESTKLTSLHLRYCYQLQEIPALPSSVQKVDAKYCSSLTSESSNILWSQVRKEMTRLELVMPTREIPEWFDHVNEGGIPIFNARIKFPAVALALVFGEEDAKTKRKKMPGRWRTVGMHLFIEGERRRYHNFSVAKNHVLLCDLRVLFNLEEWDDLGFGVGKDWKNVRVLCETNLSLRSWGVYVYKTETNMEDIKFVSQDPSSSFALSRRQMISDRFKKQIKKKSLNLPEMHREFRIWRTGSRKGLSFEGESSRDLEKAWRRVMALREEEGGSGMNIEDEKNKEVDSLLDMLATAELDKHFD</sequence>
<dbReference type="AlphaFoldDB" id="A0A4D6LJM1"/>
<evidence type="ECO:0000256" key="1">
    <source>
        <dbReference type="ARBA" id="ARBA00022821"/>
    </source>
</evidence>
<dbReference type="InterPro" id="IPR032675">
    <property type="entry name" value="LRR_dom_sf"/>
</dbReference>
<proteinExistence type="predicted"/>
<name>A0A4D6LJM1_VIGUN</name>
<dbReference type="EMBL" id="CP039347">
    <property type="protein sequence ID" value="QCD88753.1"/>
    <property type="molecule type" value="Genomic_DNA"/>
</dbReference>
<dbReference type="Gene3D" id="3.80.10.10">
    <property type="entry name" value="Ribonuclease Inhibitor"/>
    <property type="match status" value="2"/>
</dbReference>
<dbReference type="Pfam" id="PF23286">
    <property type="entry name" value="LRR_13"/>
    <property type="match status" value="1"/>
</dbReference>
<evidence type="ECO:0000313" key="4">
    <source>
        <dbReference type="Proteomes" id="UP000501690"/>
    </source>
</evidence>
<accession>A0A4D6LJM1</accession>
<dbReference type="PANTHER" id="PTHR16083:SF25">
    <property type="entry name" value="C-JID DOMAIN-CONTAINING PROTEIN"/>
    <property type="match status" value="1"/>
</dbReference>
<dbReference type="Proteomes" id="UP000501690">
    <property type="component" value="Linkage Group LG3"/>
</dbReference>
<evidence type="ECO:0000313" key="3">
    <source>
        <dbReference type="EMBL" id="QCD88753.1"/>
    </source>
</evidence>
<dbReference type="SUPFAM" id="SSF52058">
    <property type="entry name" value="L domain-like"/>
    <property type="match status" value="1"/>
</dbReference>
<evidence type="ECO:0000259" key="2">
    <source>
        <dbReference type="Pfam" id="PF23286"/>
    </source>
</evidence>
<dbReference type="PANTHER" id="PTHR16083">
    <property type="entry name" value="LEUCINE RICH REPEAT CONTAINING PROTEIN"/>
    <property type="match status" value="1"/>
</dbReference>
<organism evidence="3 4">
    <name type="scientific">Vigna unguiculata</name>
    <name type="common">Cowpea</name>
    <dbReference type="NCBI Taxonomy" id="3917"/>
    <lineage>
        <taxon>Eukaryota</taxon>
        <taxon>Viridiplantae</taxon>
        <taxon>Streptophyta</taxon>
        <taxon>Embryophyta</taxon>
        <taxon>Tracheophyta</taxon>
        <taxon>Spermatophyta</taxon>
        <taxon>Magnoliopsida</taxon>
        <taxon>eudicotyledons</taxon>
        <taxon>Gunneridae</taxon>
        <taxon>Pentapetalae</taxon>
        <taxon>rosids</taxon>
        <taxon>fabids</taxon>
        <taxon>Fabales</taxon>
        <taxon>Fabaceae</taxon>
        <taxon>Papilionoideae</taxon>
        <taxon>50 kb inversion clade</taxon>
        <taxon>NPAAA clade</taxon>
        <taxon>indigoferoid/millettioid clade</taxon>
        <taxon>Phaseoleae</taxon>
        <taxon>Vigna</taxon>
    </lineage>
</organism>
<feature type="domain" description="Disease resistance protein RPS4B/Roq1-like leucine-rich repeats" evidence="2">
    <location>
        <begin position="111"/>
        <end position="277"/>
    </location>
</feature>
<keyword evidence="4" id="KW-1185">Reference proteome</keyword>